<comment type="caution">
    <text evidence="2">The sequence shown here is derived from an EMBL/GenBank/DDBJ whole genome shotgun (WGS) entry which is preliminary data.</text>
</comment>
<dbReference type="CDD" id="cd06532">
    <property type="entry name" value="Glyco_transf_25"/>
    <property type="match status" value="1"/>
</dbReference>
<protein>
    <submittedName>
        <fullName evidence="2">Glycosyltransferase family 25 protein</fullName>
    </submittedName>
</protein>
<evidence type="ECO:0000259" key="1">
    <source>
        <dbReference type="Pfam" id="PF01755"/>
    </source>
</evidence>
<dbReference type="InterPro" id="IPR002654">
    <property type="entry name" value="Glyco_trans_25"/>
</dbReference>
<gene>
    <name evidence="2" type="ORF">OJ996_04960</name>
</gene>
<evidence type="ECO:0000313" key="3">
    <source>
        <dbReference type="Proteomes" id="UP001165653"/>
    </source>
</evidence>
<name>A0ABT3FZ85_9BACT</name>
<dbReference type="EMBL" id="JAPDDR010000002">
    <property type="protein sequence ID" value="MCW1912910.1"/>
    <property type="molecule type" value="Genomic_DNA"/>
</dbReference>
<dbReference type="Pfam" id="PF01755">
    <property type="entry name" value="Glyco_transf_25"/>
    <property type="match status" value="1"/>
</dbReference>
<evidence type="ECO:0000313" key="2">
    <source>
        <dbReference type="EMBL" id="MCW1912910.1"/>
    </source>
</evidence>
<keyword evidence="3" id="KW-1185">Reference proteome</keyword>
<dbReference type="RefSeq" id="WP_264511807.1">
    <property type="nucleotide sequence ID" value="NZ_JAPDDR010000002.1"/>
</dbReference>
<accession>A0ABT3FZ85</accession>
<reference evidence="2" key="1">
    <citation type="submission" date="2022-10" db="EMBL/GenBank/DDBJ databases">
        <title>Luteolibacter sp. GHJ8, whole genome shotgun sequencing project.</title>
        <authorList>
            <person name="Zhao G."/>
            <person name="Shen L."/>
        </authorList>
    </citation>
    <scope>NUCLEOTIDE SEQUENCE</scope>
    <source>
        <strain evidence="2">GHJ8</strain>
    </source>
</reference>
<dbReference type="Proteomes" id="UP001165653">
    <property type="component" value="Unassembled WGS sequence"/>
</dbReference>
<feature type="domain" description="Glycosyl transferase family 25" evidence="1">
    <location>
        <begin position="62"/>
        <end position="117"/>
    </location>
</feature>
<organism evidence="2 3">
    <name type="scientific">Luteolibacter rhizosphaerae</name>
    <dbReference type="NCBI Taxonomy" id="2989719"/>
    <lineage>
        <taxon>Bacteria</taxon>
        <taxon>Pseudomonadati</taxon>
        <taxon>Verrucomicrobiota</taxon>
        <taxon>Verrucomicrobiia</taxon>
        <taxon>Verrucomicrobiales</taxon>
        <taxon>Verrucomicrobiaceae</taxon>
        <taxon>Luteolibacter</taxon>
    </lineage>
</organism>
<sequence length="353" mass="39330">MKLTDFFEKIFVINLPYKAERRDRLTKHLAVAGLASPEDITWVRAISGDMCPPPDYFKAGGGAWGCLQSHLRIVQDATMDGLGNYLVLEDDVIFHDQSGEHLQRFMSEVPADWDQIYLGGQHLRDPEPVEGSPFVFRGINVNRTHAFALSNKAFRLFQQHVMHAPDYMARAPWHIDHQLGIAHERGDWNVYAPAWWIAGQEEGTSNISGKNNPRYWWNFGGYGMGLPFVFVEPAELEVVGTGELRRYLHFGNHLKDNTLEDVGLDACVGSPGSLQTWLKMIAKEAIGYWKLPAISHPAIPISEVAGNWGTRVMTLGEADLGALCAYPANGLFAHPLNSKVECFGNLVRSTSAA</sequence>
<proteinExistence type="predicted"/>